<evidence type="ECO:0000313" key="2">
    <source>
        <dbReference type="Proteomes" id="UP001354971"/>
    </source>
</evidence>
<reference evidence="1 2" key="1">
    <citation type="submission" date="2024-01" db="EMBL/GenBank/DDBJ databases">
        <title>Hyphobacterium bacterium isolated from marine sediment.</title>
        <authorList>
            <person name="Zhao S."/>
        </authorList>
    </citation>
    <scope>NUCLEOTIDE SEQUENCE [LARGE SCALE GENOMIC DNA]</scope>
    <source>
        <strain evidence="2">HN65</strain>
    </source>
</reference>
<dbReference type="RefSeq" id="WP_330199464.1">
    <property type="nucleotide sequence ID" value="NZ_JAZDRP010000006.1"/>
</dbReference>
<dbReference type="Pfam" id="PF11390">
    <property type="entry name" value="FdsD"/>
    <property type="match status" value="1"/>
</dbReference>
<dbReference type="EMBL" id="JAZDRP010000006">
    <property type="protein sequence ID" value="MEE2526800.1"/>
    <property type="molecule type" value="Genomic_DNA"/>
</dbReference>
<organism evidence="1 2">
    <name type="scientific">Hyphobacterium lacteum</name>
    <dbReference type="NCBI Taxonomy" id="3116575"/>
    <lineage>
        <taxon>Bacteria</taxon>
        <taxon>Pseudomonadati</taxon>
        <taxon>Pseudomonadota</taxon>
        <taxon>Alphaproteobacteria</taxon>
        <taxon>Maricaulales</taxon>
        <taxon>Maricaulaceae</taxon>
        <taxon>Hyphobacterium</taxon>
    </lineage>
</organism>
<keyword evidence="2" id="KW-1185">Reference proteome</keyword>
<accession>A0ABU7LSF1</accession>
<dbReference type="Proteomes" id="UP001354971">
    <property type="component" value="Unassembled WGS sequence"/>
</dbReference>
<proteinExistence type="predicted"/>
<sequence length="71" mass="7945">MRDEDIVRMTNQIAAFFQPYGRDEAVAGVAGHIRSFWEQRMRAALADLVQRDPDRLDPVVRDAALSLGAST</sequence>
<evidence type="ECO:0000313" key="1">
    <source>
        <dbReference type="EMBL" id="MEE2526800.1"/>
    </source>
</evidence>
<name>A0ABU7LSF1_9PROT</name>
<protein>
    <submittedName>
        <fullName evidence="1">Formate dehydrogenase subunit delta</fullName>
    </submittedName>
</protein>
<gene>
    <name evidence="1" type="ORF">V0U79_10495</name>
</gene>
<dbReference type="InterPro" id="IPR021074">
    <property type="entry name" value="Formate_DH_dsu"/>
</dbReference>
<comment type="caution">
    <text evidence="1">The sequence shown here is derived from an EMBL/GenBank/DDBJ whole genome shotgun (WGS) entry which is preliminary data.</text>
</comment>